<feature type="region of interest" description="Disordered" evidence="12">
    <location>
        <begin position="1016"/>
        <end position="1039"/>
    </location>
</feature>
<dbReference type="InterPro" id="IPR039426">
    <property type="entry name" value="TonB-dep_rcpt-like"/>
</dbReference>
<reference evidence="16" key="1">
    <citation type="submission" date="2017-02" db="EMBL/GenBank/DDBJ databases">
        <authorList>
            <person name="Varghese N."/>
            <person name="Submissions S."/>
        </authorList>
    </citation>
    <scope>NUCLEOTIDE SEQUENCE [LARGE SCALE GENOMIC DNA]</scope>
    <source>
        <strain evidence="16">DSM 22385</strain>
    </source>
</reference>
<feature type="domain" description="Secretin/TonB short N-terminal" evidence="14">
    <location>
        <begin position="71"/>
        <end position="123"/>
    </location>
</feature>
<keyword evidence="4" id="KW-0410">Iron transport</keyword>
<keyword evidence="3 10" id="KW-1134">Transmembrane beta strand</keyword>
<accession>A0A1T5EDS1</accession>
<dbReference type="RefSeq" id="WP_079703439.1">
    <property type="nucleotide sequence ID" value="NZ_FUYR01000003.1"/>
</dbReference>
<evidence type="ECO:0000256" key="10">
    <source>
        <dbReference type="PROSITE-ProRule" id="PRU01360"/>
    </source>
</evidence>
<dbReference type="InterPro" id="IPR012910">
    <property type="entry name" value="Plug_dom"/>
</dbReference>
<evidence type="ECO:0000313" key="15">
    <source>
        <dbReference type="EMBL" id="SKB82076.1"/>
    </source>
</evidence>
<dbReference type="OrthoDB" id="9768177at2"/>
<dbReference type="STRING" id="572036.SAMN05661099_2925"/>
<dbReference type="GO" id="GO:0006826">
    <property type="term" value="P:iron ion transport"/>
    <property type="evidence" value="ECO:0007669"/>
    <property type="project" value="UniProtKB-KW"/>
</dbReference>
<keyword evidence="8 10" id="KW-0472">Membrane</keyword>
<dbReference type="InterPro" id="IPR036942">
    <property type="entry name" value="Beta-barrel_TonB_sf"/>
</dbReference>
<evidence type="ECO:0000256" key="4">
    <source>
        <dbReference type="ARBA" id="ARBA00022496"/>
    </source>
</evidence>
<keyword evidence="2 10" id="KW-0813">Transport</keyword>
<dbReference type="EMBL" id="FUYR01000003">
    <property type="protein sequence ID" value="SKB82076.1"/>
    <property type="molecule type" value="Genomic_DNA"/>
</dbReference>
<comment type="similarity">
    <text evidence="10 11">Belongs to the TonB-dependent receptor family.</text>
</comment>
<organism evidence="15 16">
    <name type="scientific">Daejeonella lutea</name>
    <dbReference type="NCBI Taxonomy" id="572036"/>
    <lineage>
        <taxon>Bacteria</taxon>
        <taxon>Pseudomonadati</taxon>
        <taxon>Bacteroidota</taxon>
        <taxon>Sphingobacteriia</taxon>
        <taxon>Sphingobacteriales</taxon>
        <taxon>Sphingobacteriaceae</taxon>
        <taxon>Daejeonella</taxon>
    </lineage>
</organism>
<evidence type="ECO:0000313" key="16">
    <source>
        <dbReference type="Proteomes" id="UP000189981"/>
    </source>
</evidence>
<dbReference type="PROSITE" id="PS52016">
    <property type="entry name" value="TONB_DEPENDENT_REC_3"/>
    <property type="match status" value="1"/>
</dbReference>
<dbReference type="FunFam" id="2.60.40.1120:FF:000003">
    <property type="entry name" value="Outer membrane protein Omp121"/>
    <property type="match status" value="1"/>
</dbReference>
<keyword evidence="5 10" id="KW-0812">Transmembrane</keyword>
<evidence type="ECO:0000256" key="5">
    <source>
        <dbReference type="ARBA" id="ARBA00022692"/>
    </source>
</evidence>
<evidence type="ECO:0000256" key="2">
    <source>
        <dbReference type="ARBA" id="ARBA00022448"/>
    </source>
</evidence>
<keyword evidence="9 10" id="KW-0998">Cell outer membrane</keyword>
<dbReference type="Gene3D" id="2.60.40.1120">
    <property type="entry name" value="Carboxypeptidase-like, regulatory domain"/>
    <property type="match status" value="1"/>
</dbReference>
<evidence type="ECO:0000256" key="13">
    <source>
        <dbReference type="SAM" id="Phobius"/>
    </source>
</evidence>
<evidence type="ECO:0000256" key="11">
    <source>
        <dbReference type="RuleBase" id="RU003357"/>
    </source>
</evidence>
<evidence type="ECO:0000256" key="12">
    <source>
        <dbReference type="SAM" id="MobiDB-lite"/>
    </source>
</evidence>
<dbReference type="InterPro" id="IPR037066">
    <property type="entry name" value="Plug_dom_sf"/>
</dbReference>
<dbReference type="InterPro" id="IPR023996">
    <property type="entry name" value="TonB-dep_OMP_SusC/RagA"/>
</dbReference>
<evidence type="ECO:0000259" key="14">
    <source>
        <dbReference type="SMART" id="SM00965"/>
    </source>
</evidence>
<dbReference type="InterPro" id="IPR000531">
    <property type="entry name" value="Beta-barrel_TonB"/>
</dbReference>
<evidence type="ECO:0000256" key="9">
    <source>
        <dbReference type="ARBA" id="ARBA00023237"/>
    </source>
</evidence>
<dbReference type="Gene3D" id="2.170.130.10">
    <property type="entry name" value="TonB-dependent receptor, plug domain"/>
    <property type="match status" value="1"/>
</dbReference>
<dbReference type="NCBIfam" id="TIGR04056">
    <property type="entry name" value="OMP_RagA_SusC"/>
    <property type="match status" value="1"/>
</dbReference>
<dbReference type="Proteomes" id="UP000189981">
    <property type="component" value="Unassembled WGS sequence"/>
</dbReference>
<proteinExistence type="inferred from homology"/>
<gene>
    <name evidence="15" type="ORF">SAMN05661099_2925</name>
</gene>
<dbReference type="Pfam" id="PF07715">
    <property type="entry name" value="Plug"/>
    <property type="match status" value="1"/>
</dbReference>
<dbReference type="InterPro" id="IPR011662">
    <property type="entry name" value="Secretin/TonB_short_N"/>
</dbReference>
<dbReference type="Pfam" id="PF00593">
    <property type="entry name" value="TonB_dep_Rec_b-barrel"/>
    <property type="match status" value="1"/>
</dbReference>
<name>A0A1T5EDS1_9SPHI</name>
<feature type="transmembrane region" description="Helical" evidence="13">
    <location>
        <begin position="20"/>
        <end position="40"/>
    </location>
</feature>
<dbReference type="AlphaFoldDB" id="A0A1T5EDS1"/>
<dbReference type="Pfam" id="PF13715">
    <property type="entry name" value="CarbopepD_reg_2"/>
    <property type="match status" value="1"/>
</dbReference>
<evidence type="ECO:0000256" key="3">
    <source>
        <dbReference type="ARBA" id="ARBA00022452"/>
    </source>
</evidence>
<keyword evidence="16" id="KW-1185">Reference proteome</keyword>
<keyword evidence="7 11" id="KW-0798">TonB box</keyword>
<evidence type="ECO:0000256" key="8">
    <source>
        <dbReference type="ARBA" id="ARBA00023136"/>
    </source>
</evidence>
<protein>
    <submittedName>
        <fullName evidence="15">TonB-linked outer membrane protein, SusC/RagA family</fullName>
    </submittedName>
</protein>
<evidence type="ECO:0000256" key="1">
    <source>
        <dbReference type="ARBA" id="ARBA00004571"/>
    </source>
</evidence>
<dbReference type="GO" id="GO:0009279">
    <property type="term" value="C:cell outer membrane"/>
    <property type="evidence" value="ECO:0007669"/>
    <property type="project" value="UniProtKB-SubCell"/>
</dbReference>
<dbReference type="NCBIfam" id="TIGR04057">
    <property type="entry name" value="SusC_RagA_signa"/>
    <property type="match status" value="1"/>
</dbReference>
<dbReference type="Gene3D" id="2.40.170.20">
    <property type="entry name" value="TonB-dependent receptor, beta-barrel domain"/>
    <property type="match status" value="1"/>
</dbReference>
<evidence type="ECO:0000256" key="7">
    <source>
        <dbReference type="ARBA" id="ARBA00023077"/>
    </source>
</evidence>
<keyword evidence="13" id="KW-1133">Transmembrane helix</keyword>
<dbReference type="InterPro" id="IPR008969">
    <property type="entry name" value="CarboxyPept-like_regulatory"/>
</dbReference>
<dbReference type="SUPFAM" id="SSF56935">
    <property type="entry name" value="Porins"/>
    <property type="match status" value="1"/>
</dbReference>
<evidence type="ECO:0000256" key="6">
    <source>
        <dbReference type="ARBA" id="ARBA00023004"/>
    </source>
</evidence>
<comment type="subcellular location">
    <subcellularLocation>
        <location evidence="1 10">Cell outer membrane</location>
        <topology evidence="1 10">Multi-pass membrane protein</topology>
    </subcellularLocation>
</comment>
<dbReference type="SMART" id="SM00965">
    <property type="entry name" value="STN"/>
    <property type="match status" value="1"/>
</dbReference>
<sequence>MKKKELCYKVLFPEISQKKLLLMLNWTIILTFLLVLKVSANGYSQNVRVDIDLHDVKFKKAFAILEQKANIRLLYSEENLPEGKYVSLSVKDTPVMDVLGMILKDTDLKYRVMENGLVVISPQGKEDKDIVIRGQVTDSKGETLPGVSVKIKGTAIGTSTDADGRYTLNVPDNSTIVFTYIGFLTKEISITNQSTVDVRLEADSKSLDEVVVIGYGSQKRSEITGAISTVGGKDIATITSGGVQEALQGRAAGVNITPTSGQPGGALDMNIRGVATFGNGNPLFVIDGVPVLSEGTSRNFNPIATISPDNIESIQILKDASAAAIYGARAANGVVLITTNRGAAGENRTQVKISRGVSNVVNKIPMMTSAQYIPYATEAYVNSGRAIPVSFIEPNLSKNLARSTDWQKEGFSSAVLQNYWFGVSGGNDNATYSFSSGYLNEDGTLPQSGFARYSVNINSDFKIGKFLKIGETLGLSRAVWDGTFNQASSPMRQLLQQSPTVPVYHPTDDGGFDGPRLEYSPVGRANTIGDFTLFENYRKQNKVLGNVYANIDILPGLSNRTSAGGEFSLDRTFSFTPTYVMGDRVNALAILSEGRGDENVYLLENITTYKKTFNEVHALTALVGFTQQEAWSTGTNVGVRTFASNDLRTVAAGFEQRSIGGNETGWAIQSQIGRLNYSFDNKYNIMAVVRRDGSSRFGSNNRYGVFPSISGSWVASNESFMQKSPAFSNLTLRASYGQVGSQDVSDFAQYATIASGVNYIFGTGQAQIPGSTYLNSGNSNLRWEVTTQTNVGLDLGFLDNRLSFVMDYYIKNTDDILVQLPIPTTSGIRRTNGPFVNAGSLQNKGFEFSANYQNKALGDFSYSFSGNISTNENKITSLNSGLPIFAQLNSGKQSAITVTQEGGEIGAFYGYVMEGIFKDAADVAAHASQPGSGPGDVKFKDLDGNKVINALDQQVIGSPSPDFAYGLNTNLKYKNLDMVIFLHGKQGQDLYNLVWADLNEGEGDNNATTEMLQRWTPTNPSSTIPRAVTGNPGQNTRPSSRFIEDGSFLRLQNVQLGYNFSSSLAKKLSAQRVRVYVSGQNLHTFTKYKGFNPEIGKLTEGSRSSLTKGIDFAMYPLPRTFEAGIQVDF</sequence>
<dbReference type="InterPro" id="IPR023997">
    <property type="entry name" value="TonB-dep_OMP_SusC/RagA_CS"/>
</dbReference>
<keyword evidence="6" id="KW-0408">Iron</keyword>
<dbReference type="SUPFAM" id="SSF49464">
    <property type="entry name" value="Carboxypeptidase regulatory domain-like"/>
    <property type="match status" value="1"/>
</dbReference>
<keyword evidence="4" id="KW-0406">Ion transport</keyword>